<gene>
    <name evidence="4" type="ORF">DDK22_00270</name>
</gene>
<feature type="chain" id="PRO_5016843833" evidence="3">
    <location>
        <begin position="41"/>
        <end position="339"/>
    </location>
</feature>
<dbReference type="EMBL" id="QDHA01000001">
    <property type="protein sequence ID" value="RCJ10440.1"/>
    <property type="molecule type" value="Genomic_DNA"/>
</dbReference>
<evidence type="ECO:0000256" key="2">
    <source>
        <dbReference type="SAM" id="MobiDB-lite"/>
    </source>
</evidence>
<name>A0A367PR97_CUPNE</name>
<evidence type="ECO:0000256" key="1">
    <source>
        <dbReference type="ARBA" id="ARBA00006987"/>
    </source>
</evidence>
<accession>A0A367PR97</accession>
<feature type="signal peptide" evidence="3">
    <location>
        <begin position="1"/>
        <end position="40"/>
    </location>
</feature>
<dbReference type="AlphaFoldDB" id="A0A367PR97"/>
<evidence type="ECO:0000256" key="3">
    <source>
        <dbReference type="SAM" id="SignalP"/>
    </source>
</evidence>
<dbReference type="RefSeq" id="WP_114130178.1">
    <property type="nucleotide sequence ID" value="NZ_CP068436.1"/>
</dbReference>
<dbReference type="Gene3D" id="3.40.190.10">
    <property type="entry name" value="Periplasmic binding protein-like II"/>
    <property type="match status" value="1"/>
</dbReference>
<sequence>MNHTFANNRIATTPGQTLGRAVLGFALSALLAVGATAAVAADAYPSQPVRLIVPFPPAGGTDVLSRLVFNKIGMATKWNVVVENRAGAGGNIGLDSVATAKPDGYTLGMGQTANLAINPTLYPKMPYNAQKDFTPVALVAAQPVVLIVRNDAPYKNVADLVAAAKAKQLSMASAGTGTVGHLTGEMFARRAGIKMLHVPYKGASPALTDLLGGQTDFYFATPPIAMPMIKAGKVRALAVTSARRMPLLSAVPTIAESGYAGFQAEDWKALVAPAGTPPEVVARLNAEVNKALAQPDTVSKLREEGSEPRGGSAKDLGAFIQSENTRWGDIVRQSGAHVE</sequence>
<comment type="caution">
    <text evidence="4">The sequence shown here is derived from an EMBL/GenBank/DDBJ whole genome shotgun (WGS) entry which is preliminary data.</text>
</comment>
<dbReference type="Gene3D" id="3.40.190.150">
    <property type="entry name" value="Bordetella uptake gene, domain 1"/>
    <property type="match status" value="1"/>
</dbReference>
<dbReference type="InterPro" id="IPR042100">
    <property type="entry name" value="Bug_dom1"/>
</dbReference>
<evidence type="ECO:0000313" key="4">
    <source>
        <dbReference type="EMBL" id="RCJ10440.1"/>
    </source>
</evidence>
<dbReference type="Pfam" id="PF03401">
    <property type="entry name" value="TctC"/>
    <property type="match status" value="1"/>
</dbReference>
<organism evidence="4 5">
    <name type="scientific">Cupriavidus necator</name>
    <name type="common">Alcaligenes eutrophus</name>
    <name type="synonym">Ralstonia eutropha</name>
    <dbReference type="NCBI Taxonomy" id="106590"/>
    <lineage>
        <taxon>Bacteria</taxon>
        <taxon>Pseudomonadati</taxon>
        <taxon>Pseudomonadota</taxon>
        <taxon>Betaproteobacteria</taxon>
        <taxon>Burkholderiales</taxon>
        <taxon>Burkholderiaceae</taxon>
        <taxon>Cupriavidus</taxon>
    </lineage>
</organism>
<dbReference type="PANTHER" id="PTHR42928:SF5">
    <property type="entry name" value="BLR1237 PROTEIN"/>
    <property type="match status" value="1"/>
</dbReference>
<dbReference type="PANTHER" id="PTHR42928">
    <property type="entry name" value="TRICARBOXYLATE-BINDING PROTEIN"/>
    <property type="match status" value="1"/>
</dbReference>
<feature type="region of interest" description="Disordered" evidence="2">
    <location>
        <begin position="296"/>
        <end position="318"/>
    </location>
</feature>
<comment type="similarity">
    <text evidence="1">Belongs to the UPF0065 (bug) family.</text>
</comment>
<dbReference type="SUPFAM" id="SSF53850">
    <property type="entry name" value="Periplasmic binding protein-like II"/>
    <property type="match status" value="1"/>
</dbReference>
<dbReference type="PIRSF" id="PIRSF017082">
    <property type="entry name" value="YflP"/>
    <property type="match status" value="1"/>
</dbReference>
<evidence type="ECO:0000313" key="5">
    <source>
        <dbReference type="Proteomes" id="UP000253501"/>
    </source>
</evidence>
<dbReference type="InterPro" id="IPR005064">
    <property type="entry name" value="BUG"/>
</dbReference>
<dbReference type="CDD" id="cd13578">
    <property type="entry name" value="PBP2_Bug27"/>
    <property type="match status" value="1"/>
</dbReference>
<proteinExistence type="inferred from homology"/>
<reference evidence="4 5" key="1">
    <citation type="submission" date="2018-04" db="EMBL/GenBank/DDBJ databases">
        <title>Cupriavidus necator CR12 genome sequencing and assembly.</title>
        <authorList>
            <person name="Ben Fekih I."/>
            <person name="Mazhar H.S."/>
            <person name="Bello S.K."/>
            <person name="Rensing C."/>
        </authorList>
    </citation>
    <scope>NUCLEOTIDE SEQUENCE [LARGE SCALE GENOMIC DNA]</scope>
    <source>
        <strain evidence="4 5">CR12</strain>
    </source>
</reference>
<protein>
    <submittedName>
        <fullName evidence="4">Tripartite tricarboxylate transporter substrate binding protein</fullName>
    </submittedName>
</protein>
<dbReference type="Proteomes" id="UP000253501">
    <property type="component" value="Unassembled WGS sequence"/>
</dbReference>
<keyword evidence="3" id="KW-0732">Signal</keyword>